<comment type="cofactor">
    <cofactor evidence="1">
        <name>Zn(2+)</name>
        <dbReference type="ChEBI" id="CHEBI:29105"/>
    </cofactor>
</comment>
<comment type="caution">
    <text evidence="7">The sequence shown here is derived from an EMBL/GenBank/DDBJ whole genome shotgun (WGS) entry which is preliminary data.</text>
</comment>
<dbReference type="AlphaFoldDB" id="W4M362"/>
<organism evidence="7 8">
    <name type="scientific">Candidatus Entotheonella gemina</name>
    <dbReference type="NCBI Taxonomy" id="1429439"/>
    <lineage>
        <taxon>Bacteria</taxon>
        <taxon>Pseudomonadati</taxon>
        <taxon>Nitrospinota/Tectimicrobiota group</taxon>
        <taxon>Candidatus Tectimicrobiota</taxon>
        <taxon>Candidatus Entotheonellia</taxon>
        <taxon>Candidatus Entotheonellales</taxon>
        <taxon>Candidatus Entotheonellaceae</taxon>
        <taxon>Candidatus Entotheonella</taxon>
    </lineage>
</organism>
<evidence type="ECO:0000313" key="7">
    <source>
        <dbReference type="EMBL" id="ETX04769.1"/>
    </source>
</evidence>
<dbReference type="EMBL" id="AZHX01001129">
    <property type="protein sequence ID" value="ETX04769.1"/>
    <property type="molecule type" value="Genomic_DNA"/>
</dbReference>
<evidence type="ECO:0000313" key="8">
    <source>
        <dbReference type="Proteomes" id="UP000019140"/>
    </source>
</evidence>
<dbReference type="NCBIfam" id="TIGR01430">
    <property type="entry name" value="aden_deam"/>
    <property type="match status" value="1"/>
</dbReference>
<keyword evidence="8" id="KW-1185">Reference proteome</keyword>
<dbReference type="InterPro" id="IPR006330">
    <property type="entry name" value="Ado/ade_deaminase"/>
</dbReference>
<name>W4M362_9BACT</name>
<proteinExistence type="inferred from homology"/>
<dbReference type="GO" id="GO:0016814">
    <property type="term" value="F:hydrolase activity, acting on carbon-nitrogen (but not peptide) bonds, in cyclic amidines"/>
    <property type="evidence" value="ECO:0007669"/>
    <property type="project" value="UniProtKB-ARBA"/>
</dbReference>
<feature type="domain" description="Adenosine deaminase" evidence="6">
    <location>
        <begin position="18"/>
        <end position="365"/>
    </location>
</feature>
<dbReference type="GO" id="GO:0046872">
    <property type="term" value="F:metal ion binding"/>
    <property type="evidence" value="ECO:0007669"/>
    <property type="project" value="UniProtKB-KW"/>
</dbReference>
<evidence type="ECO:0000256" key="4">
    <source>
        <dbReference type="ARBA" id="ARBA00022801"/>
    </source>
</evidence>
<reference evidence="7 8" key="1">
    <citation type="journal article" date="2014" name="Nature">
        <title>An environmental bacterial taxon with a large and distinct metabolic repertoire.</title>
        <authorList>
            <person name="Wilson M.C."/>
            <person name="Mori T."/>
            <person name="Ruckert C."/>
            <person name="Uria A.R."/>
            <person name="Helf M.J."/>
            <person name="Takada K."/>
            <person name="Gernert C."/>
            <person name="Steffens U.A."/>
            <person name="Heycke N."/>
            <person name="Schmitt S."/>
            <person name="Rinke C."/>
            <person name="Helfrich E.J."/>
            <person name="Brachmann A.O."/>
            <person name="Gurgui C."/>
            <person name="Wakimoto T."/>
            <person name="Kracht M."/>
            <person name="Crusemann M."/>
            <person name="Hentschel U."/>
            <person name="Abe I."/>
            <person name="Matsunaga S."/>
            <person name="Kalinowski J."/>
            <person name="Takeyama H."/>
            <person name="Piel J."/>
        </authorList>
    </citation>
    <scope>NUCLEOTIDE SEQUENCE [LARGE SCALE GENOMIC DNA]</scope>
    <source>
        <strain evidence="8">TSY2</strain>
    </source>
</reference>
<dbReference type="Pfam" id="PF00962">
    <property type="entry name" value="A_deaminase"/>
    <property type="match status" value="1"/>
</dbReference>
<keyword evidence="4" id="KW-0378">Hydrolase</keyword>
<evidence type="ECO:0000256" key="1">
    <source>
        <dbReference type="ARBA" id="ARBA00001947"/>
    </source>
</evidence>
<dbReference type="GO" id="GO:0019239">
    <property type="term" value="F:deaminase activity"/>
    <property type="evidence" value="ECO:0007669"/>
    <property type="project" value="InterPro"/>
</dbReference>
<evidence type="ECO:0000256" key="3">
    <source>
        <dbReference type="ARBA" id="ARBA00022723"/>
    </source>
</evidence>
<dbReference type="PANTHER" id="PTHR43114:SF6">
    <property type="entry name" value="ADENINE DEAMINASE"/>
    <property type="match status" value="1"/>
</dbReference>
<dbReference type="PANTHER" id="PTHR43114">
    <property type="entry name" value="ADENINE DEAMINASE"/>
    <property type="match status" value="1"/>
</dbReference>
<keyword evidence="5" id="KW-0862">Zinc</keyword>
<dbReference type="HOGENOM" id="CLU_039228_7_1_7"/>
<dbReference type="Gene3D" id="3.20.20.140">
    <property type="entry name" value="Metal-dependent hydrolases"/>
    <property type="match status" value="1"/>
</dbReference>
<dbReference type="InterPro" id="IPR001365">
    <property type="entry name" value="A_deaminase_dom"/>
</dbReference>
<protein>
    <recommendedName>
        <fullName evidence="6">Adenosine deaminase domain-containing protein</fullName>
    </recommendedName>
</protein>
<evidence type="ECO:0000259" key="6">
    <source>
        <dbReference type="Pfam" id="PF00962"/>
    </source>
</evidence>
<dbReference type="Proteomes" id="UP000019140">
    <property type="component" value="Unassembled WGS sequence"/>
</dbReference>
<evidence type="ECO:0000256" key="5">
    <source>
        <dbReference type="ARBA" id="ARBA00022833"/>
    </source>
</evidence>
<accession>W4M362</accession>
<evidence type="ECO:0000256" key="2">
    <source>
        <dbReference type="ARBA" id="ARBA00006676"/>
    </source>
</evidence>
<keyword evidence="3" id="KW-0479">Metal-binding</keyword>
<sequence length="372" mass="40247">MTDDDKVPNSMRDLQALPKAHLHIHLEGAMRPATLDELCERYGIARPDDTRGVRFDNFGGFVKTFWAASDCIRTHGDLARLILEVAEDAASHGAWWIEPAFDAERYSTHRQGSPYQLFQTQEEGWHFALQAAEAAERTTGVGIGFMSAVDRILPLERAMSRARVTADLVKSNAHMIRSGMTSLTGSHAGIVAFGLHGNEEGYPPEPFAEAFRTALHGTGLLSTPHAGEIAPFPGGGPTSVRDAIDHLGAHRILHGVLAIEEPRLVERLAREQICLDVCPSSNLLLNVFPSAEAHALPKLLDAGVPCDLGSDDPLLFGPSLLDEFVLCREQMGLSDAQLATMARTSFTYSGAPQQVKDTGLAAVDAWLATDPA</sequence>
<dbReference type="InterPro" id="IPR032466">
    <property type="entry name" value="Metal_Hydrolase"/>
</dbReference>
<dbReference type="SUPFAM" id="SSF51556">
    <property type="entry name" value="Metallo-dependent hydrolases"/>
    <property type="match status" value="1"/>
</dbReference>
<dbReference type="PATRIC" id="fig|1429439.4.peg.4562"/>
<comment type="similarity">
    <text evidence="2">Belongs to the metallo-dependent hydrolases superfamily. Adenosine and AMP deaminases family.</text>
</comment>
<gene>
    <name evidence="7" type="ORF">ETSY2_26925</name>
</gene>